<organism evidence="1">
    <name type="scientific">Brassica campestris</name>
    <name type="common">Field mustard</name>
    <dbReference type="NCBI Taxonomy" id="3711"/>
    <lineage>
        <taxon>Eukaryota</taxon>
        <taxon>Viridiplantae</taxon>
        <taxon>Streptophyta</taxon>
        <taxon>Embryophyta</taxon>
        <taxon>Tracheophyta</taxon>
        <taxon>Spermatophyta</taxon>
        <taxon>Magnoliopsida</taxon>
        <taxon>eudicotyledons</taxon>
        <taxon>Gunneridae</taxon>
        <taxon>Pentapetalae</taxon>
        <taxon>rosids</taxon>
        <taxon>malvids</taxon>
        <taxon>Brassicales</taxon>
        <taxon>Brassicaceae</taxon>
        <taxon>Brassiceae</taxon>
        <taxon>Brassica</taxon>
    </lineage>
</organism>
<protein>
    <recommendedName>
        <fullName evidence="2">RNase H type-1 domain-containing protein</fullName>
    </recommendedName>
</protein>
<sequence length="63" mass="7099">MCYFCNGLCLIGEDGFGTRKVASFCKLFGRHIFLKRSFNSSEIIHISRTHNSKADSLARSAKK</sequence>
<gene>
    <name evidence="1" type="ORF">BRAA04T15914Z</name>
</gene>
<dbReference type="AlphaFoldDB" id="A0A3P6C7W5"/>
<dbReference type="EMBL" id="LR031576">
    <property type="protein sequence ID" value="VDD10348.1"/>
    <property type="molecule type" value="Genomic_DNA"/>
</dbReference>
<evidence type="ECO:0008006" key="2">
    <source>
        <dbReference type="Google" id="ProtNLM"/>
    </source>
</evidence>
<accession>A0A3P6C7W5</accession>
<evidence type="ECO:0000313" key="1">
    <source>
        <dbReference type="EMBL" id="VDD10348.1"/>
    </source>
</evidence>
<name>A0A3P6C7W5_BRACM</name>
<proteinExistence type="predicted"/>
<reference evidence="1" key="1">
    <citation type="submission" date="2018-11" db="EMBL/GenBank/DDBJ databases">
        <authorList>
            <consortium name="Genoscope - CEA"/>
            <person name="William W."/>
        </authorList>
    </citation>
    <scope>NUCLEOTIDE SEQUENCE</scope>
</reference>